<name>A0A1B1A361_9RHOB</name>
<dbReference type="KEGG" id="rmb:K529_009680"/>
<dbReference type="InterPro" id="IPR028992">
    <property type="entry name" value="Hedgehog/Intein_dom"/>
</dbReference>
<dbReference type="Gene3D" id="2.60.120.260">
    <property type="entry name" value="Galactose-binding domain-like"/>
    <property type="match status" value="1"/>
</dbReference>
<dbReference type="STRING" id="1265309.K529_009680"/>
<dbReference type="SUPFAM" id="SSF49785">
    <property type="entry name" value="Galactose-binding domain-like"/>
    <property type="match status" value="1"/>
</dbReference>
<dbReference type="SUPFAM" id="SSF51294">
    <property type="entry name" value="Hedgehog/intein (Hint) domain"/>
    <property type="match status" value="1"/>
</dbReference>
<dbReference type="Pfam" id="PF13403">
    <property type="entry name" value="Hint_2"/>
    <property type="match status" value="1"/>
</dbReference>
<organism evidence="2 3">
    <name type="scientific">Tritonibacter mobilis F1926</name>
    <dbReference type="NCBI Taxonomy" id="1265309"/>
    <lineage>
        <taxon>Bacteria</taxon>
        <taxon>Pseudomonadati</taxon>
        <taxon>Pseudomonadota</taxon>
        <taxon>Alphaproteobacteria</taxon>
        <taxon>Rhodobacterales</taxon>
        <taxon>Paracoccaceae</taxon>
        <taxon>Tritonibacter</taxon>
    </lineage>
</organism>
<sequence>MPLHNLILNGTFDSGAAHWTGNDIEASYTQSSYISGGSGNRVAELDGRAGQTTVMQQTFSIDDPITTQLTFDVALRNASTSNAGIEGFEVEILDDAGNVVSSMTVLPTTNSFNQVSLNITFPAAGDYTLRFTEIGPNDSLGAIIDNVEMMVCFCAGTLIETARGQRRIEDLRPGDMIVTARGLRPLRWMGRRPLSRQHLAQNPKLRPVRIGRGALGGGLPQQPLYVSRQHRMLVRSRIAERMFGEAEVFVAAARLLDHPDVSLCDAEQPVIYFHMLFDAHEVVYANGAPSESFLVTERSLSAVTPEARAEITYLFPELAAMGGVLTAPARPIPQNARQKQFIARALKNQRALLEPSTVTQIAV</sequence>
<evidence type="ECO:0000313" key="2">
    <source>
        <dbReference type="EMBL" id="ANP41030.1"/>
    </source>
</evidence>
<feature type="domain" description="Hedgehog/Intein (Hint)" evidence="1">
    <location>
        <begin position="151"/>
        <end position="295"/>
    </location>
</feature>
<dbReference type="OrthoDB" id="6305173at2"/>
<dbReference type="InterPro" id="IPR008979">
    <property type="entry name" value="Galactose-bd-like_sf"/>
</dbReference>
<dbReference type="Gene3D" id="2.170.16.10">
    <property type="entry name" value="Hedgehog/Intein (Hint) domain"/>
    <property type="match status" value="1"/>
</dbReference>
<accession>A0A1B1A361</accession>
<dbReference type="InterPro" id="IPR036844">
    <property type="entry name" value="Hint_dom_sf"/>
</dbReference>
<dbReference type="AlphaFoldDB" id="A0A1B1A361"/>
<proteinExistence type="predicted"/>
<evidence type="ECO:0000259" key="1">
    <source>
        <dbReference type="Pfam" id="PF13403"/>
    </source>
</evidence>
<protein>
    <submittedName>
        <fullName evidence="2">Hemolysin</fullName>
    </submittedName>
</protein>
<dbReference type="RefSeq" id="WP_005643858.1">
    <property type="nucleotide sequence ID" value="NZ_CP015230.1"/>
</dbReference>
<evidence type="ECO:0000313" key="3">
    <source>
        <dbReference type="Proteomes" id="UP000013243"/>
    </source>
</evidence>
<dbReference type="Proteomes" id="UP000013243">
    <property type="component" value="Chromosome"/>
</dbReference>
<reference evidence="2 3" key="1">
    <citation type="journal article" date="2016" name="ISME J.">
        <title>Global occurrence and heterogeneity of the Roseobacter-clade species Ruegeria mobilis.</title>
        <authorList>
            <person name="Sonnenschein E."/>
            <person name="Gram L."/>
        </authorList>
    </citation>
    <scope>NUCLEOTIDE SEQUENCE [LARGE SCALE GENOMIC DNA]</scope>
    <source>
        <strain evidence="2 3">F1926</strain>
    </source>
</reference>
<dbReference type="EMBL" id="CP015230">
    <property type="protein sequence ID" value="ANP41030.1"/>
    <property type="molecule type" value="Genomic_DNA"/>
</dbReference>
<gene>
    <name evidence="2" type="ORF">K529_009680</name>
</gene>
<dbReference type="GeneID" id="28250102"/>